<dbReference type="EMBL" id="JAAVJH010000003">
    <property type="protein sequence ID" value="NJR78030.1"/>
    <property type="molecule type" value="Genomic_DNA"/>
</dbReference>
<evidence type="ECO:0000313" key="2">
    <source>
        <dbReference type="Proteomes" id="UP000732399"/>
    </source>
</evidence>
<accession>A0ABX1CJ63</accession>
<gene>
    <name evidence="1" type="ORF">HBH26_05290</name>
</gene>
<keyword evidence="2" id="KW-1185">Reference proteome</keyword>
<organism evidence="1 2">
    <name type="scientific">Sphingomonas corticis</name>
    <dbReference type="NCBI Taxonomy" id="2722791"/>
    <lineage>
        <taxon>Bacteria</taxon>
        <taxon>Pseudomonadati</taxon>
        <taxon>Pseudomonadota</taxon>
        <taxon>Alphaproteobacteria</taxon>
        <taxon>Sphingomonadales</taxon>
        <taxon>Sphingomonadaceae</taxon>
        <taxon>Sphingomonas</taxon>
    </lineage>
</organism>
<dbReference type="Proteomes" id="UP000732399">
    <property type="component" value="Unassembled WGS sequence"/>
</dbReference>
<sequence>MDIRGIDIAQIVDLGTQVANCGAIRALEQVADGTYEYTVAIVVIAKNSPLLP</sequence>
<comment type="caution">
    <text evidence="1">The sequence shown here is derived from an EMBL/GenBank/DDBJ whole genome shotgun (WGS) entry which is preliminary data.</text>
</comment>
<reference evidence="1 2" key="1">
    <citation type="submission" date="2020-03" db="EMBL/GenBank/DDBJ databases">
        <authorList>
            <person name="Wang L."/>
            <person name="He N."/>
            <person name="Li Y."/>
            <person name="Fang Y."/>
            <person name="Zhang F."/>
        </authorList>
    </citation>
    <scope>NUCLEOTIDE SEQUENCE [LARGE SCALE GENOMIC DNA]</scope>
    <source>
        <strain evidence="1 2">36D10-4-7</strain>
    </source>
</reference>
<dbReference type="RefSeq" id="WP_168133575.1">
    <property type="nucleotide sequence ID" value="NZ_JAAVJH010000003.1"/>
</dbReference>
<name>A0ABX1CJ63_9SPHN</name>
<evidence type="ECO:0000313" key="1">
    <source>
        <dbReference type="EMBL" id="NJR78030.1"/>
    </source>
</evidence>
<proteinExistence type="predicted"/>
<protein>
    <submittedName>
        <fullName evidence="1">Uncharacterized protein</fullName>
    </submittedName>
</protein>